<comment type="caution">
    <text evidence="1">The sequence shown here is derived from an EMBL/GenBank/DDBJ whole genome shotgun (WGS) entry which is preliminary data.</text>
</comment>
<keyword evidence="2" id="KW-1185">Reference proteome</keyword>
<evidence type="ECO:0000313" key="2">
    <source>
        <dbReference type="Proteomes" id="UP001417504"/>
    </source>
</evidence>
<sequence>MSFMQDIVPWLVMDPLRRTDATRHVHIDVYRQPQARVHASMHALSVAISVTVFHLGQALAQRKNVPATITPNALEVRGRNTCKSSKFIFILIKLDFLFGFSFSCVE</sequence>
<proteinExistence type="predicted"/>
<dbReference type="EMBL" id="JBBNAE010000003">
    <property type="protein sequence ID" value="KAK9138151.1"/>
    <property type="molecule type" value="Genomic_DNA"/>
</dbReference>
<gene>
    <name evidence="1" type="ORF">Sjap_008745</name>
</gene>
<protein>
    <submittedName>
        <fullName evidence="1">Uncharacterized protein</fullName>
    </submittedName>
</protein>
<accession>A0AAP0JQU3</accession>
<evidence type="ECO:0000313" key="1">
    <source>
        <dbReference type="EMBL" id="KAK9138151.1"/>
    </source>
</evidence>
<organism evidence="1 2">
    <name type="scientific">Stephania japonica</name>
    <dbReference type="NCBI Taxonomy" id="461633"/>
    <lineage>
        <taxon>Eukaryota</taxon>
        <taxon>Viridiplantae</taxon>
        <taxon>Streptophyta</taxon>
        <taxon>Embryophyta</taxon>
        <taxon>Tracheophyta</taxon>
        <taxon>Spermatophyta</taxon>
        <taxon>Magnoliopsida</taxon>
        <taxon>Ranunculales</taxon>
        <taxon>Menispermaceae</taxon>
        <taxon>Menispermoideae</taxon>
        <taxon>Cissampelideae</taxon>
        <taxon>Stephania</taxon>
    </lineage>
</organism>
<dbReference type="Proteomes" id="UP001417504">
    <property type="component" value="Unassembled WGS sequence"/>
</dbReference>
<dbReference type="AlphaFoldDB" id="A0AAP0JQU3"/>
<reference evidence="1 2" key="1">
    <citation type="submission" date="2024-01" db="EMBL/GenBank/DDBJ databases">
        <title>Genome assemblies of Stephania.</title>
        <authorList>
            <person name="Yang L."/>
        </authorList>
    </citation>
    <scope>NUCLEOTIDE SEQUENCE [LARGE SCALE GENOMIC DNA]</scope>
    <source>
        <strain evidence="1">QJT</strain>
        <tissue evidence="1">Leaf</tissue>
    </source>
</reference>
<name>A0AAP0JQU3_9MAGN</name>